<dbReference type="InterPro" id="IPR040707">
    <property type="entry name" value="FGAR-AT_N"/>
</dbReference>
<dbReference type="SMART" id="SM01211">
    <property type="entry name" value="GATase_5"/>
    <property type="match status" value="1"/>
</dbReference>
<dbReference type="NCBIfam" id="TIGR01735">
    <property type="entry name" value="FGAM_synt"/>
    <property type="match status" value="1"/>
</dbReference>
<evidence type="ECO:0000256" key="6">
    <source>
        <dbReference type="ARBA" id="ARBA00022741"/>
    </source>
</evidence>
<dbReference type="InterPro" id="IPR036921">
    <property type="entry name" value="PurM-like_N_sf"/>
</dbReference>
<dbReference type="SUPFAM" id="SSF82697">
    <property type="entry name" value="PurS-like"/>
    <property type="match status" value="1"/>
</dbReference>
<dbReference type="Gene3D" id="3.90.650.10">
    <property type="entry name" value="PurM-like C-terminal domain"/>
    <property type="match status" value="2"/>
</dbReference>
<dbReference type="CDD" id="cd01740">
    <property type="entry name" value="GATase1_FGAR_AT"/>
    <property type="match status" value="1"/>
</dbReference>
<dbReference type="GO" id="GO:0006189">
    <property type="term" value="P:'de novo' IMP biosynthetic process"/>
    <property type="evidence" value="ECO:0007669"/>
    <property type="project" value="UniProtKB-UniPathway"/>
</dbReference>
<evidence type="ECO:0000259" key="17">
    <source>
        <dbReference type="Pfam" id="PF22689"/>
    </source>
</evidence>
<evidence type="ECO:0000256" key="10">
    <source>
        <dbReference type="ARBA" id="ARBA00022962"/>
    </source>
</evidence>
<comment type="caution">
    <text evidence="18">The sequence shown here is derived from an EMBL/GenBank/DDBJ whole genome shotgun (WGS) entry which is preliminary data.</text>
</comment>
<feature type="domain" description="PurM-like C-terminal" evidence="14">
    <location>
        <begin position="846"/>
        <end position="976"/>
    </location>
</feature>
<sequence length="1320" mass="146003">MTTCIRLYSKSDSEGDFHLEAIQKRLQDQLKCPEIRIQEESGFYVVVENVHLDLLIERSDDLKRLLSHNVFHQDVKPETSFDKDDGEVIEVGPRLTFTSPFSTNAVSACLAAGFQGIIRLEKSRRYQITGATSETLEVIDFLEEFGDKMTEQLYYTTPSFVIDSPQREDFFFVDVLGKDGEDNLEKVNQELGLAFDDNDKEYYLSMYRKLGRNPTDVELFDLAQSNSEHSRHWFFKGNLIVDGKQREKHLFKTIQETQDHSNPNNVIAFCDNSSAIKGFESPSILPSNTTESSSLKVENRTKHIIYTAETHNFPTGVCPFPGAATGTGGRLRDVQATGQGAHEVAGVVGYSFGNLHLEDFEQPWEEDIHSYPVNFAHPRKILLDASNGASDYGNKFGEPVISGFSRAFGQFVELANGEKERIEYIKPIMFSGGIGLMDSVHSKKAECQKGQLIAKVGGPVYRIGLGGGAASSVVVQGDRVAELDYGAVQRGDPEMEQKVHRVIRACVEMNENNPILSIHDQGAGGNGNVLKEIVEGKEGGAIIYSDKFQIGDPTISVRELWGAEYQENDAILLDQSRREELEKIGERERCPIQIVGEVTGDNRVILKDFEENEKNPVDINLEELAEREAKTFNLDSKPFVPKTLDIPADLSVTKALELVLRLPPVGSKRFLTNKVDRSVTGLIAQQQCVGPLHLPLADCGVTAHSYFDTVGSVVGLGEQPIRGLVNPESGARSSVAESLTNLVFTPITCLEDVKCSGNWMWPAMLEGEGQRLVAACDAMCDFMKQIGIAIDGGKDSLSMAAKVGHDVVKSPGTLVISSYAPVSDITKVVGPDLKTGLDGTHLFVVHMGGKEGKTRLGGSALAQTLKQIGTESPDVDDAKYFKQAFNVIQKLVNDRMILSGHDISDGGLLTTVIEMAFAGNCGIDLDFTFSCKDLVSNLFNEEIGVVFEVSNDNLGTVTKAFDEAGVVCKKIGKTVPVYGKEANVTIAVKGEKILKEKLQRLYEVFEEITDNMELLQTNKKCVQEQKDWRKRIQKPEYQLTFEYGKGGADKTKEKPRVAIIREEGSNGDREMAAAFILAGFEAVDVTMTDLLDNHVSLSQFKGIAFVGGFSYADVLGSAKGWAATIQMHESLAVEFENFRRRKDTFSFGVCNGCQLMGLLGWIGDVDEKCADTQVFLDRNECGRFQSSFSRVRIENSKAIMLKGMEGSILGVWSSHGEGKFTYRTPETLKKLESQQLIGLRYVDEADKPTTLYPANPNGSEGGVAGVSSADGRHFCLMPHPDRAFLSWQWPNYPEEWGRKEGCVSPWIRIFENAYQWVQQQ</sequence>
<evidence type="ECO:0000259" key="16">
    <source>
        <dbReference type="Pfam" id="PF18076"/>
    </source>
</evidence>
<keyword evidence="13" id="KW-0175">Coiled coil</keyword>
<dbReference type="EC" id="6.3.5.3" evidence="3"/>
<dbReference type="Gene3D" id="1.10.8.750">
    <property type="entry name" value="Phosphoribosylformylglycinamidine synthase, linker domain"/>
    <property type="match status" value="1"/>
</dbReference>
<dbReference type="InterPro" id="IPR055181">
    <property type="entry name" value="FGAR-AT_PurM_N-like"/>
</dbReference>
<dbReference type="SUPFAM" id="SSF109736">
    <property type="entry name" value="FGAM synthase PurL, linker domain"/>
    <property type="match status" value="1"/>
</dbReference>
<dbReference type="SUPFAM" id="SSF55326">
    <property type="entry name" value="PurM N-terminal domain-like"/>
    <property type="match status" value="2"/>
</dbReference>
<keyword evidence="5" id="KW-0479">Metal-binding</keyword>
<feature type="domain" description="PurM-like C-terminal" evidence="14">
    <location>
        <begin position="449"/>
        <end position="606"/>
    </location>
</feature>
<dbReference type="Pfam" id="PF18076">
    <property type="entry name" value="FGAR-AT_N"/>
    <property type="match status" value="1"/>
</dbReference>
<gene>
    <name evidence="18" type="ORF">BOKJ2_LOCUS5642</name>
</gene>
<dbReference type="InterPro" id="IPR041609">
    <property type="entry name" value="PurL_linker"/>
</dbReference>
<dbReference type="EMBL" id="CAJFCW020000003">
    <property type="protein sequence ID" value="CAG9102891.1"/>
    <property type="molecule type" value="Genomic_DNA"/>
</dbReference>
<dbReference type="GO" id="GO:0005524">
    <property type="term" value="F:ATP binding"/>
    <property type="evidence" value="ECO:0007669"/>
    <property type="project" value="UniProtKB-KW"/>
</dbReference>
<organism evidence="18 19">
    <name type="scientific">Bursaphelenchus okinawaensis</name>
    <dbReference type="NCBI Taxonomy" id="465554"/>
    <lineage>
        <taxon>Eukaryota</taxon>
        <taxon>Metazoa</taxon>
        <taxon>Ecdysozoa</taxon>
        <taxon>Nematoda</taxon>
        <taxon>Chromadorea</taxon>
        <taxon>Rhabditida</taxon>
        <taxon>Tylenchina</taxon>
        <taxon>Tylenchomorpha</taxon>
        <taxon>Aphelenchoidea</taxon>
        <taxon>Aphelenchoididae</taxon>
        <taxon>Bursaphelenchus</taxon>
    </lineage>
</organism>
<keyword evidence="7" id="KW-0658">Purine biosynthesis</keyword>
<keyword evidence="8" id="KW-0067">ATP-binding</keyword>
<dbReference type="InterPro" id="IPR010918">
    <property type="entry name" value="PurM-like_C_dom"/>
</dbReference>
<evidence type="ECO:0000256" key="11">
    <source>
        <dbReference type="ARBA" id="ARBA00029823"/>
    </source>
</evidence>
<evidence type="ECO:0000313" key="19">
    <source>
        <dbReference type="Proteomes" id="UP000614601"/>
    </source>
</evidence>
<dbReference type="Pfam" id="PF02769">
    <property type="entry name" value="AIRS_C"/>
    <property type="match status" value="2"/>
</dbReference>
<dbReference type="CDD" id="cd02203">
    <property type="entry name" value="PurL_repeat1"/>
    <property type="match status" value="1"/>
</dbReference>
<dbReference type="Pfam" id="PF18072">
    <property type="entry name" value="FGAR-AT_linker"/>
    <property type="match status" value="1"/>
</dbReference>
<evidence type="ECO:0000256" key="3">
    <source>
        <dbReference type="ARBA" id="ARBA00012747"/>
    </source>
</evidence>
<keyword evidence="6" id="KW-0547">Nucleotide-binding</keyword>
<dbReference type="OrthoDB" id="6666987at2759"/>
<proteinExistence type="inferred from homology"/>
<evidence type="ECO:0000256" key="5">
    <source>
        <dbReference type="ARBA" id="ARBA00022723"/>
    </source>
</evidence>
<evidence type="ECO:0000256" key="12">
    <source>
        <dbReference type="ARBA" id="ARBA00032632"/>
    </source>
</evidence>
<keyword evidence="19" id="KW-1185">Reference proteome</keyword>
<dbReference type="PANTHER" id="PTHR10099:SF1">
    <property type="entry name" value="PHOSPHORIBOSYLFORMYLGLYCINAMIDINE SYNTHASE"/>
    <property type="match status" value="1"/>
</dbReference>
<dbReference type="GO" id="GO:0004642">
    <property type="term" value="F:phosphoribosylformylglycinamidine synthase activity"/>
    <property type="evidence" value="ECO:0007669"/>
    <property type="project" value="UniProtKB-EC"/>
</dbReference>
<dbReference type="PANTHER" id="PTHR10099">
    <property type="entry name" value="PHOSPHORIBOSYLFORMYLGLYCINAMIDINE SYNTHASE"/>
    <property type="match status" value="1"/>
</dbReference>
<dbReference type="InterPro" id="IPR010073">
    <property type="entry name" value="PurL_large"/>
</dbReference>
<accession>A0A811KFL1</accession>
<dbReference type="InterPro" id="IPR036604">
    <property type="entry name" value="PurS-like_sf"/>
</dbReference>
<dbReference type="NCBIfam" id="NF003672">
    <property type="entry name" value="PRK05297.1"/>
    <property type="match status" value="1"/>
</dbReference>
<feature type="coiled-coil region" evidence="13">
    <location>
        <begin position="998"/>
        <end position="1025"/>
    </location>
</feature>
<evidence type="ECO:0000256" key="4">
    <source>
        <dbReference type="ARBA" id="ARBA00022598"/>
    </source>
</evidence>
<keyword evidence="9" id="KW-0460">Magnesium</keyword>
<protein>
    <recommendedName>
        <fullName evidence="3">phosphoribosylformylglycinamidine synthase</fullName>
        <ecNumber evidence="3">6.3.5.3</ecNumber>
    </recommendedName>
    <alternativeName>
        <fullName evidence="12">Formylglycinamide ribonucleotide amidotransferase</fullName>
    </alternativeName>
    <alternativeName>
        <fullName evidence="11">Formylglycinamide ribotide amidotransferase</fullName>
    </alternativeName>
</protein>
<dbReference type="Gene3D" id="3.40.50.880">
    <property type="match status" value="1"/>
</dbReference>
<comment type="similarity">
    <text evidence="2">In the N-terminal section; belongs to the FGAMS family.</text>
</comment>
<reference evidence="18" key="1">
    <citation type="submission" date="2020-09" db="EMBL/GenBank/DDBJ databases">
        <authorList>
            <person name="Kikuchi T."/>
        </authorList>
    </citation>
    <scope>NUCLEOTIDE SEQUENCE</scope>
    <source>
        <strain evidence="18">SH1</strain>
    </source>
</reference>
<dbReference type="Proteomes" id="UP000783686">
    <property type="component" value="Unassembled WGS sequence"/>
</dbReference>
<dbReference type="Gene3D" id="3.30.1330.10">
    <property type="entry name" value="PurM-like, N-terminal domain"/>
    <property type="match status" value="2"/>
</dbReference>
<evidence type="ECO:0000259" key="15">
    <source>
        <dbReference type="Pfam" id="PF18072"/>
    </source>
</evidence>
<dbReference type="FunFam" id="3.30.1330.10:FF:000007">
    <property type="entry name" value="Phosphoribosylformylglycinamidine synthase, putative"/>
    <property type="match status" value="1"/>
</dbReference>
<comment type="pathway">
    <text evidence="1">Purine metabolism; IMP biosynthesis via de novo pathway; 5-amino-1-(5-phospho-D-ribosyl)imidazole from N(2)-formyl-N(1)-(5-phospho-D-ribosyl)glycinamide: step 1/2.</text>
</comment>
<dbReference type="FunFam" id="3.90.650.10:FF:000024">
    <property type="entry name" value="Phosphoribosylformylglycinamidine synthase"/>
    <property type="match status" value="1"/>
</dbReference>
<dbReference type="HAMAP" id="MF_00419">
    <property type="entry name" value="PurL_1"/>
    <property type="match status" value="1"/>
</dbReference>
<dbReference type="Pfam" id="PF13507">
    <property type="entry name" value="GATase_5"/>
    <property type="match status" value="1"/>
</dbReference>
<evidence type="ECO:0000313" key="18">
    <source>
        <dbReference type="EMBL" id="CAD5214536.1"/>
    </source>
</evidence>
<dbReference type="EMBL" id="CAJFDH010000003">
    <property type="protein sequence ID" value="CAD5214536.1"/>
    <property type="molecule type" value="Genomic_DNA"/>
</dbReference>
<dbReference type="SUPFAM" id="SSF56042">
    <property type="entry name" value="PurM C-terminal domain-like"/>
    <property type="match status" value="2"/>
</dbReference>
<dbReference type="SUPFAM" id="SSF52317">
    <property type="entry name" value="Class I glutamine amidotransferase-like"/>
    <property type="match status" value="1"/>
</dbReference>
<dbReference type="GO" id="GO:0005737">
    <property type="term" value="C:cytoplasm"/>
    <property type="evidence" value="ECO:0007669"/>
    <property type="project" value="TreeGrafter"/>
</dbReference>
<dbReference type="Proteomes" id="UP000614601">
    <property type="component" value="Unassembled WGS sequence"/>
</dbReference>
<evidence type="ECO:0000259" key="14">
    <source>
        <dbReference type="Pfam" id="PF02769"/>
    </source>
</evidence>
<dbReference type="InterPro" id="IPR029062">
    <property type="entry name" value="Class_I_gatase-like"/>
</dbReference>
<dbReference type="CDD" id="cd02204">
    <property type="entry name" value="PurL_repeat2"/>
    <property type="match status" value="1"/>
</dbReference>
<dbReference type="GO" id="GO:0046872">
    <property type="term" value="F:metal ion binding"/>
    <property type="evidence" value="ECO:0007669"/>
    <property type="project" value="UniProtKB-KW"/>
</dbReference>
<evidence type="ECO:0000256" key="7">
    <source>
        <dbReference type="ARBA" id="ARBA00022755"/>
    </source>
</evidence>
<evidence type="ECO:0000256" key="13">
    <source>
        <dbReference type="SAM" id="Coils"/>
    </source>
</evidence>
<dbReference type="InterPro" id="IPR036676">
    <property type="entry name" value="PurM-like_C_sf"/>
</dbReference>
<evidence type="ECO:0000256" key="9">
    <source>
        <dbReference type="ARBA" id="ARBA00022842"/>
    </source>
</evidence>
<keyword evidence="10" id="KW-0315">Glutamine amidotransferase</keyword>
<dbReference type="UniPathway" id="UPA00074">
    <property type="reaction ID" value="UER00128"/>
</dbReference>
<evidence type="ECO:0000256" key="1">
    <source>
        <dbReference type="ARBA" id="ARBA00004920"/>
    </source>
</evidence>
<keyword evidence="4" id="KW-0436">Ligase</keyword>
<evidence type="ECO:0000256" key="8">
    <source>
        <dbReference type="ARBA" id="ARBA00022840"/>
    </source>
</evidence>
<feature type="domain" description="Phosphoribosylformylglycinamidine synthase N-terminal" evidence="16">
    <location>
        <begin position="57"/>
        <end position="156"/>
    </location>
</feature>
<feature type="domain" description="Phosphoribosylformylglycinamidine synthase linker" evidence="15">
    <location>
        <begin position="184"/>
        <end position="232"/>
    </location>
</feature>
<feature type="domain" description="FGAR-AT PurM N-terminal-like" evidence="17">
    <location>
        <begin position="667"/>
        <end position="821"/>
    </location>
</feature>
<name>A0A811KFL1_9BILA</name>
<dbReference type="Pfam" id="PF22689">
    <property type="entry name" value="FGAR-AT_PurM_N-like"/>
    <property type="match status" value="1"/>
</dbReference>
<evidence type="ECO:0000256" key="2">
    <source>
        <dbReference type="ARBA" id="ARBA00008608"/>
    </source>
</evidence>
<dbReference type="PROSITE" id="PS51273">
    <property type="entry name" value="GATASE_TYPE_1"/>
    <property type="match status" value="1"/>
</dbReference>